<accession>A0A917J030</accession>
<sequence>MKKGLIVVLVLVAAGVAAWFLLKKEDKPEPPKQQPLAISKNSETFNQAFNTLLENYYSLQNAFVEWDTASTAKAAAVLAASAEKIPFSELKGDTMIVATARSFAESIAAEAGTVISAAGIEEKRRSFYNLSENLYNLARTVKYDKAVVYHVKCPMAFNDTEEAFWIASENKVENPYLGKKHPKYKAGMLNCGEVQDSLDFRQK</sequence>
<evidence type="ECO:0000313" key="3">
    <source>
        <dbReference type="Proteomes" id="UP000627292"/>
    </source>
</evidence>
<dbReference type="InterPro" id="IPR021782">
    <property type="entry name" value="DUF3347"/>
</dbReference>
<reference evidence="2" key="2">
    <citation type="submission" date="2020-09" db="EMBL/GenBank/DDBJ databases">
        <authorList>
            <person name="Sun Q."/>
            <person name="Zhou Y."/>
        </authorList>
    </citation>
    <scope>NUCLEOTIDE SEQUENCE</scope>
    <source>
        <strain evidence="2">CGMCC 1.15290</strain>
    </source>
</reference>
<gene>
    <name evidence="2" type="ORF">GCM10011379_29230</name>
</gene>
<dbReference type="EMBL" id="BMIB01000003">
    <property type="protein sequence ID" value="GGH70691.1"/>
    <property type="molecule type" value="Genomic_DNA"/>
</dbReference>
<evidence type="ECO:0000313" key="2">
    <source>
        <dbReference type="EMBL" id="GGH70691.1"/>
    </source>
</evidence>
<dbReference type="Proteomes" id="UP000627292">
    <property type="component" value="Unassembled WGS sequence"/>
</dbReference>
<dbReference type="RefSeq" id="WP_188953487.1">
    <property type="nucleotide sequence ID" value="NZ_BMIB01000003.1"/>
</dbReference>
<protein>
    <recommendedName>
        <fullName evidence="1">DUF3347 domain-containing protein</fullName>
    </recommendedName>
</protein>
<dbReference type="AlphaFoldDB" id="A0A917J030"/>
<comment type="caution">
    <text evidence="2">The sequence shown here is derived from an EMBL/GenBank/DDBJ whole genome shotgun (WGS) entry which is preliminary data.</text>
</comment>
<organism evidence="2 3">
    <name type="scientific">Filimonas zeae</name>
    <dbReference type="NCBI Taxonomy" id="1737353"/>
    <lineage>
        <taxon>Bacteria</taxon>
        <taxon>Pseudomonadati</taxon>
        <taxon>Bacteroidota</taxon>
        <taxon>Chitinophagia</taxon>
        <taxon>Chitinophagales</taxon>
        <taxon>Chitinophagaceae</taxon>
        <taxon>Filimonas</taxon>
    </lineage>
</organism>
<dbReference type="Pfam" id="PF11827">
    <property type="entry name" value="DUF3347"/>
    <property type="match status" value="1"/>
</dbReference>
<name>A0A917J030_9BACT</name>
<evidence type="ECO:0000259" key="1">
    <source>
        <dbReference type="Pfam" id="PF11827"/>
    </source>
</evidence>
<reference evidence="2" key="1">
    <citation type="journal article" date="2014" name="Int. J. Syst. Evol. Microbiol.">
        <title>Complete genome sequence of Corynebacterium casei LMG S-19264T (=DSM 44701T), isolated from a smear-ripened cheese.</title>
        <authorList>
            <consortium name="US DOE Joint Genome Institute (JGI-PGF)"/>
            <person name="Walter F."/>
            <person name="Albersmeier A."/>
            <person name="Kalinowski J."/>
            <person name="Ruckert C."/>
        </authorList>
    </citation>
    <scope>NUCLEOTIDE SEQUENCE</scope>
    <source>
        <strain evidence="2">CGMCC 1.15290</strain>
    </source>
</reference>
<feature type="domain" description="DUF3347" evidence="1">
    <location>
        <begin position="53"/>
        <end position="142"/>
    </location>
</feature>
<keyword evidence="3" id="KW-1185">Reference proteome</keyword>
<proteinExistence type="predicted"/>